<gene>
    <name evidence="2" type="ORF">SFRICE_004267</name>
</gene>
<accession>A0A2H1VTL4</accession>
<evidence type="ECO:0000256" key="1">
    <source>
        <dbReference type="SAM" id="MobiDB-lite"/>
    </source>
</evidence>
<organism evidence="2">
    <name type="scientific">Spodoptera frugiperda</name>
    <name type="common">Fall armyworm</name>
    <dbReference type="NCBI Taxonomy" id="7108"/>
    <lineage>
        <taxon>Eukaryota</taxon>
        <taxon>Metazoa</taxon>
        <taxon>Ecdysozoa</taxon>
        <taxon>Arthropoda</taxon>
        <taxon>Hexapoda</taxon>
        <taxon>Insecta</taxon>
        <taxon>Pterygota</taxon>
        <taxon>Neoptera</taxon>
        <taxon>Endopterygota</taxon>
        <taxon>Lepidoptera</taxon>
        <taxon>Glossata</taxon>
        <taxon>Ditrysia</taxon>
        <taxon>Noctuoidea</taxon>
        <taxon>Noctuidae</taxon>
        <taxon>Amphipyrinae</taxon>
        <taxon>Spodoptera</taxon>
    </lineage>
</organism>
<dbReference type="EMBL" id="ODYU01004340">
    <property type="protein sequence ID" value="SOQ44096.1"/>
    <property type="molecule type" value="Genomic_DNA"/>
</dbReference>
<feature type="region of interest" description="Disordered" evidence="1">
    <location>
        <begin position="19"/>
        <end position="45"/>
    </location>
</feature>
<sequence>MTSPALGEARGRVRLLLTKNHPVPSPAFRPGAPGGKSSNDFSRQGEARSVRLLLTKTTPFLLLLFEPEPRFGRTASVSRQCPPVPVTLCRCSFSAERAPEHALDKSQPFVQHLSAAVYRDLNRRFAKQHLSGQKKR</sequence>
<proteinExistence type="predicted"/>
<name>A0A2H1VTL4_SPOFR</name>
<protein>
    <submittedName>
        <fullName evidence="2">SFRICE_004267</fullName>
    </submittedName>
</protein>
<reference evidence="2" key="1">
    <citation type="submission" date="2016-07" db="EMBL/GenBank/DDBJ databases">
        <authorList>
            <person name="Bretaudeau A."/>
        </authorList>
    </citation>
    <scope>NUCLEOTIDE SEQUENCE</scope>
    <source>
        <strain evidence="2">Rice</strain>
        <tissue evidence="2">Whole body</tissue>
    </source>
</reference>
<dbReference type="AlphaFoldDB" id="A0A2H1VTL4"/>
<evidence type="ECO:0000313" key="2">
    <source>
        <dbReference type="EMBL" id="SOQ44096.1"/>
    </source>
</evidence>